<gene>
    <name evidence="2" type="ORF">GCA01S_029_00700</name>
</gene>
<proteinExistence type="predicted"/>
<organism evidence="2 3">
    <name type="scientific">Parageobacillus caldoxylosilyticus NBRC 107762</name>
    <dbReference type="NCBI Taxonomy" id="1220594"/>
    <lineage>
        <taxon>Bacteria</taxon>
        <taxon>Bacillati</taxon>
        <taxon>Bacillota</taxon>
        <taxon>Bacilli</taxon>
        <taxon>Bacillales</taxon>
        <taxon>Anoxybacillaceae</taxon>
        <taxon>Saccharococcus</taxon>
    </lineage>
</organism>
<dbReference type="InterPro" id="IPR051532">
    <property type="entry name" value="Ester_Hydrolysis_Enzymes"/>
</dbReference>
<evidence type="ECO:0000313" key="2">
    <source>
        <dbReference type="EMBL" id="GAJ39892.1"/>
    </source>
</evidence>
<dbReference type="GO" id="GO:0004622">
    <property type="term" value="F:phosphatidylcholine lysophospholipase activity"/>
    <property type="evidence" value="ECO:0007669"/>
    <property type="project" value="TreeGrafter"/>
</dbReference>
<dbReference type="Proteomes" id="UP000023561">
    <property type="component" value="Unassembled WGS sequence"/>
</dbReference>
<dbReference type="InterPro" id="IPR013830">
    <property type="entry name" value="SGNH_hydro"/>
</dbReference>
<evidence type="ECO:0000313" key="3">
    <source>
        <dbReference type="Proteomes" id="UP000023561"/>
    </source>
</evidence>
<reference evidence="2 3" key="1">
    <citation type="submission" date="2014-04" db="EMBL/GenBank/DDBJ databases">
        <title>Whole genome shotgun sequence of Geobacillus caldoxylosilyticus NBRC 107762.</title>
        <authorList>
            <person name="Hosoyama A."/>
            <person name="Hosoyama Y."/>
            <person name="Katano-Makiyama Y."/>
            <person name="Tsuchikane K."/>
            <person name="Ohji S."/>
            <person name="Ichikawa N."/>
            <person name="Yamazoe A."/>
            <person name="Fujita N."/>
        </authorList>
    </citation>
    <scope>NUCLEOTIDE SEQUENCE [LARGE SCALE GENOMIC DNA]</scope>
    <source>
        <strain evidence="2 3">NBRC 107762</strain>
    </source>
</reference>
<dbReference type="OrthoDB" id="9794725at2"/>
<dbReference type="InterPro" id="IPR036514">
    <property type="entry name" value="SGNH_hydro_sf"/>
</dbReference>
<protein>
    <recommendedName>
        <fullName evidence="1">SGNH hydrolase-type esterase domain-containing protein</fullName>
    </recommendedName>
</protein>
<keyword evidence="3" id="KW-1185">Reference proteome</keyword>
<dbReference type="PANTHER" id="PTHR30383:SF5">
    <property type="entry name" value="SGNH HYDROLASE-TYPE ESTERASE DOMAIN-CONTAINING PROTEIN"/>
    <property type="match status" value="1"/>
</dbReference>
<dbReference type="PANTHER" id="PTHR30383">
    <property type="entry name" value="THIOESTERASE 1/PROTEASE 1/LYSOPHOSPHOLIPASE L1"/>
    <property type="match status" value="1"/>
</dbReference>
<evidence type="ECO:0000259" key="1">
    <source>
        <dbReference type="Pfam" id="PF13472"/>
    </source>
</evidence>
<comment type="caution">
    <text evidence="2">The sequence shown here is derived from an EMBL/GenBank/DDBJ whole genome shotgun (WGS) entry which is preliminary data.</text>
</comment>
<dbReference type="AlphaFoldDB" id="A0A023DF72"/>
<sequence length="207" mass="23940">MKLEGRIVFIGDSITESGRWRDPEQIGYGYVRLIRDYLITAYPHRSFDVVNRGVSGNRIPDLLARWERDVIDLQPDIVSISIGINDVWRQLDHPEKEQVYPDQFERVYTQLAVQTKEKTKAQLIFMEPTIIGEDIHSEGNIKLKPYVKIVQKMAQRFRGILVPTHQAFLAYLQARSPYRLTTDGVHMNSIGNMLMARTWIGAVKKVN</sequence>
<dbReference type="EMBL" id="BAWO01000029">
    <property type="protein sequence ID" value="GAJ39892.1"/>
    <property type="molecule type" value="Genomic_DNA"/>
</dbReference>
<accession>A0A023DF72</accession>
<dbReference type="Gene3D" id="3.40.50.1110">
    <property type="entry name" value="SGNH hydrolase"/>
    <property type="match status" value="1"/>
</dbReference>
<feature type="domain" description="SGNH hydrolase-type esterase" evidence="1">
    <location>
        <begin position="9"/>
        <end position="192"/>
    </location>
</feature>
<name>A0A023DF72_9BACL</name>
<dbReference type="Pfam" id="PF13472">
    <property type="entry name" value="Lipase_GDSL_2"/>
    <property type="match status" value="1"/>
</dbReference>
<dbReference type="CDD" id="cd01834">
    <property type="entry name" value="SGNH_hydrolase_like_2"/>
    <property type="match status" value="1"/>
</dbReference>
<dbReference type="SUPFAM" id="SSF52266">
    <property type="entry name" value="SGNH hydrolase"/>
    <property type="match status" value="1"/>
</dbReference>
<dbReference type="RefSeq" id="WP_042409237.1">
    <property type="nucleotide sequence ID" value="NZ_BAWO01000029.1"/>
</dbReference>